<gene>
    <name evidence="2" type="ORF">AGR13a_Cc20033</name>
</gene>
<organism evidence="2 3">
    <name type="scientific">Agrobacterium genomosp. 13 str. CFBP 6927</name>
    <dbReference type="NCBI Taxonomy" id="1183428"/>
    <lineage>
        <taxon>Bacteria</taxon>
        <taxon>Pseudomonadati</taxon>
        <taxon>Pseudomonadota</taxon>
        <taxon>Alphaproteobacteria</taxon>
        <taxon>Hyphomicrobiales</taxon>
        <taxon>Rhizobiaceae</taxon>
        <taxon>Rhizobium/Agrobacterium group</taxon>
        <taxon>Agrobacterium</taxon>
        <taxon>Agrobacterium tumefaciens complex</taxon>
    </lineage>
</organism>
<sequence length="62" mass="6745">MVRDWHAAAREKPALTIARELFEAVPDYGDVLITIRVDAADSGGEGPEKSEASHGRRRAAAR</sequence>
<comment type="caution">
    <text evidence="2">The sequence shown here is derived from an EMBL/GenBank/DDBJ whole genome shotgun (WGS) entry which is preliminary data.</text>
</comment>
<reference evidence="2 3" key="1">
    <citation type="submission" date="2016-01" db="EMBL/GenBank/DDBJ databases">
        <authorList>
            <person name="Regsiter A."/>
            <person name="william w."/>
        </authorList>
    </citation>
    <scope>NUCLEOTIDE SEQUENCE [LARGE SCALE GENOMIC DNA]</scope>
    <source>
        <strain evidence="2 3">CFBP 6927</strain>
    </source>
</reference>
<dbReference type="EMBL" id="FBWH01000012">
    <property type="protein sequence ID" value="CUX16546.1"/>
    <property type="molecule type" value="Genomic_DNA"/>
</dbReference>
<feature type="region of interest" description="Disordered" evidence="1">
    <location>
        <begin position="39"/>
        <end position="62"/>
    </location>
</feature>
<dbReference type="Proteomes" id="UP000191812">
    <property type="component" value="Unassembled WGS sequence"/>
</dbReference>
<evidence type="ECO:0000256" key="1">
    <source>
        <dbReference type="SAM" id="MobiDB-lite"/>
    </source>
</evidence>
<evidence type="ECO:0000313" key="2">
    <source>
        <dbReference type="EMBL" id="CUX16546.1"/>
    </source>
</evidence>
<evidence type="ECO:0000313" key="3">
    <source>
        <dbReference type="Proteomes" id="UP000191812"/>
    </source>
</evidence>
<accession>A0ABM9VCF8</accession>
<name>A0ABM9VCF8_9HYPH</name>
<proteinExistence type="predicted"/>
<keyword evidence="3" id="KW-1185">Reference proteome</keyword>
<protein>
    <submittedName>
        <fullName evidence="2">Uncharacterized protein</fullName>
    </submittedName>
</protein>